<gene>
    <name evidence="1" type="ORF">L6452_15805</name>
</gene>
<evidence type="ECO:0000313" key="1">
    <source>
        <dbReference type="EMBL" id="KAI3736266.1"/>
    </source>
</evidence>
<reference evidence="2" key="1">
    <citation type="journal article" date="2022" name="Mol. Ecol. Resour.">
        <title>The genomes of chicory, endive, great burdock and yacon provide insights into Asteraceae palaeo-polyploidization history and plant inulin production.</title>
        <authorList>
            <person name="Fan W."/>
            <person name="Wang S."/>
            <person name="Wang H."/>
            <person name="Wang A."/>
            <person name="Jiang F."/>
            <person name="Liu H."/>
            <person name="Zhao H."/>
            <person name="Xu D."/>
            <person name="Zhang Y."/>
        </authorList>
    </citation>
    <scope>NUCLEOTIDE SEQUENCE [LARGE SCALE GENOMIC DNA]</scope>
    <source>
        <strain evidence="2">cv. Niubang</strain>
    </source>
</reference>
<proteinExistence type="predicted"/>
<dbReference type="Proteomes" id="UP001055879">
    <property type="component" value="Linkage Group LG04"/>
</dbReference>
<evidence type="ECO:0000313" key="2">
    <source>
        <dbReference type="Proteomes" id="UP001055879"/>
    </source>
</evidence>
<reference evidence="1 2" key="2">
    <citation type="journal article" date="2022" name="Mol. Ecol. Resour.">
        <title>The genomes of chicory, endive, great burdock and yacon provide insights into Asteraceae paleo-polyploidization history and plant inulin production.</title>
        <authorList>
            <person name="Fan W."/>
            <person name="Wang S."/>
            <person name="Wang H."/>
            <person name="Wang A."/>
            <person name="Jiang F."/>
            <person name="Liu H."/>
            <person name="Zhao H."/>
            <person name="Xu D."/>
            <person name="Zhang Y."/>
        </authorList>
    </citation>
    <scope>NUCLEOTIDE SEQUENCE [LARGE SCALE GENOMIC DNA]</scope>
    <source>
        <strain evidence="2">cv. Niubang</strain>
    </source>
</reference>
<protein>
    <submittedName>
        <fullName evidence="1">Uncharacterized protein</fullName>
    </submittedName>
</protein>
<organism evidence="1 2">
    <name type="scientific">Arctium lappa</name>
    <name type="common">Greater burdock</name>
    <name type="synonym">Lappa major</name>
    <dbReference type="NCBI Taxonomy" id="4217"/>
    <lineage>
        <taxon>Eukaryota</taxon>
        <taxon>Viridiplantae</taxon>
        <taxon>Streptophyta</taxon>
        <taxon>Embryophyta</taxon>
        <taxon>Tracheophyta</taxon>
        <taxon>Spermatophyta</taxon>
        <taxon>Magnoliopsida</taxon>
        <taxon>eudicotyledons</taxon>
        <taxon>Gunneridae</taxon>
        <taxon>Pentapetalae</taxon>
        <taxon>asterids</taxon>
        <taxon>campanulids</taxon>
        <taxon>Asterales</taxon>
        <taxon>Asteraceae</taxon>
        <taxon>Carduoideae</taxon>
        <taxon>Cardueae</taxon>
        <taxon>Arctiinae</taxon>
        <taxon>Arctium</taxon>
    </lineage>
</organism>
<keyword evidence="2" id="KW-1185">Reference proteome</keyword>
<name>A0ACB9CPX0_ARCLA</name>
<comment type="caution">
    <text evidence="1">The sequence shown here is derived from an EMBL/GenBank/DDBJ whole genome shotgun (WGS) entry which is preliminary data.</text>
</comment>
<sequence>MKVWLIRVRLSDLPGEGLLSLCNYGQRFKSPGTHYSVKSWMPISTPSLTTSVFHYVYTLPINKKHHIYHHFSSLKTTSNHYTNLSQSSHIINFFIFHLLFPSWNNASSSS</sequence>
<dbReference type="EMBL" id="CM042050">
    <property type="protein sequence ID" value="KAI3736266.1"/>
    <property type="molecule type" value="Genomic_DNA"/>
</dbReference>
<accession>A0ACB9CPX0</accession>